<name>A0A919CFC1_9ACTN</name>
<sequence length="1134" mass="120065">MTPRPRPRIDDLYGLALPEQPAVSPDGKKIVYVLRTADREADRDLRTLWQVGATGSTEPRQLTRGQADMAPAWSPDGTLIAFLRAPQGGPAQVWLLPATGGEPEQVTTLPLGAGAPAWSPDGSTLAFTAPVDLAAAEGEIRTARTRRAQGPVVARRLDYKADGLGLLRTLRTHLHVVRLADRQVRQLTHGDWHAGSPAWSPDGTRLAFPAARDADADLTLRSAAYVIEVSPHHAEPVPVGAAGGQAATVTWTADGTALLVVGSTGTAVGHARLLRVPVGDTGADTPVDEAAAPVDLTGVLDRNVMPGGAGYPGALPRLTADGRQVLVCLRDHGLTRLYVAEADGSGVPRRADSGDALQVGGVSAAGGTVAVVLSTATSYGEIATVDLGSGAVAVRTSHGTPGAAGLLVREEREFTISDGTVVHGWLVRDPKRRGPAPLLLDIHGGPHNAWNGAADSVHLYHQELAARGWTVLLLNPRGSDGYGEKFFTAALGAWGISDAADFTEPLDQLVAEGIADPKRLAVTGYSYGGYMTCYLTSRDDRFAAAVAGGVVSDLTSIAGTSDAAHPLSAAELGGAPWAAREKYAEQSPMTSVDHVRTPTLVVQGGDDQRCPVGQAEQWFTALRARGVPTELVLYPGSSHLFLLDGPPSHRADFNQRIVDWVERYAGEPGRPHKVPFDTSHWQRRLTELATAHRVPGAALGVLRLGPHGVGDDVLLAHHGVLNTATGVDVTDDSVFQIGSVTKVWTATVVMQLVDEGKLDLDAPVVDVLPELRLADRAVTQQVTMRHLLTHTSGIDGDVFTDTGRGDDCLERYVGLLGDTRQNHPVGATFSYCNSGYNLAGRVIEKLTGLTWDQALRERLFTPLGLTRALTLPEEALLLRAAVGHVADGDAAPVPARVWGLPRSVGPAGLVSADTADVLAFARLHLTGGLGPDGARVLSEESAAQMAAHQTALPDQDTLGDSWGLGWIRFGWDGQRLYGHDGNTIGQSAFLRVLPDQGLAVTLLTNGGNTRDLYHDLFREIFAELAGITMPRPLAPADQPPTVDGAAHTGVYERAGARIEVLTRDGGLTLRQTTTGPLAELEPTPTQEFALVPVEDGRFVFRQAGTQTWVPVTFYTLPTGEPYVHYGARATPKVS</sequence>
<dbReference type="PANTHER" id="PTHR46825">
    <property type="entry name" value="D-ALANYL-D-ALANINE-CARBOXYPEPTIDASE/ENDOPEPTIDASE AMPH"/>
    <property type="match status" value="1"/>
</dbReference>
<evidence type="ECO:0000259" key="2">
    <source>
        <dbReference type="Pfam" id="PF00326"/>
    </source>
</evidence>
<dbReference type="InterPro" id="IPR011042">
    <property type="entry name" value="6-blade_b-propeller_TolB-like"/>
</dbReference>
<evidence type="ECO:0000313" key="3">
    <source>
        <dbReference type="EMBL" id="GHD18098.1"/>
    </source>
</evidence>
<reference evidence="3" key="1">
    <citation type="journal article" date="2014" name="Int. J. Syst. Evol. Microbiol.">
        <title>Complete genome sequence of Corynebacterium casei LMG S-19264T (=DSM 44701T), isolated from a smear-ripened cheese.</title>
        <authorList>
            <consortium name="US DOE Joint Genome Institute (JGI-PGF)"/>
            <person name="Walter F."/>
            <person name="Albersmeier A."/>
            <person name="Kalinowski J."/>
            <person name="Ruckert C."/>
        </authorList>
    </citation>
    <scope>NUCLEOTIDE SEQUENCE</scope>
    <source>
        <strain evidence="3">JCM 4637</strain>
    </source>
</reference>
<dbReference type="Pfam" id="PF00326">
    <property type="entry name" value="Peptidase_S9"/>
    <property type="match status" value="1"/>
</dbReference>
<dbReference type="EMBL" id="BMVC01000028">
    <property type="protein sequence ID" value="GHD18098.1"/>
    <property type="molecule type" value="Genomic_DNA"/>
</dbReference>
<dbReference type="RefSeq" id="WP_229898576.1">
    <property type="nucleotide sequence ID" value="NZ_BMVC01000028.1"/>
</dbReference>
<dbReference type="InterPro" id="IPR011659">
    <property type="entry name" value="WD40"/>
</dbReference>
<dbReference type="GO" id="GO:0006508">
    <property type="term" value="P:proteolysis"/>
    <property type="evidence" value="ECO:0007669"/>
    <property type="project" value="InterPro"/>
</dbReference>
<protein>
    <submittedName>
        <fullName evidence="3">Serine hydrolase</fullName>
    </submittedName>
</protein>
<keyword evidence="3" id="KW-0378">Hydrolase</keyword>
<dbReference type="SUPFAM" id="SSF56601">
    <property type="entry name" value="beta-lactamase/transpeptidase-like"/>
    <property type="match status" value="1"/>
</dbReference>
<comment type="caution">
    <text evidence="3">The sequence shown here is derived from an EMBL/GenBank/DDBJ whole genome shotgun (WGS) entry which is preliminary data.</text>
</comment>
<evidence type="ECO:0000259" key="1">
    <source>
        <dbReference type="Pfam" id="PF00144"/>
    </source>
</evidence>
<dbReference type="InterPro" id="IPR050491">
    <property type="entry name" value="AmpC-like"/>
</dbReference>
<dbReference type="Pfam" id="PF00144">
    <property type="entry name" value="Beta-lactamase"/>
    <property type="match status" value="1"/>
</dbReference>
<feature type="domain" description="Peptidase S9 prolyl oligopeptidase catalytic" evidence="2">
    <location>
        <begin position="462"/>
        <end position="666"/>
    </location>
</feature>
<gene>
    <name evidence="3" type="ORF">GCM10010334_80540</name>
</gene>
<dbReference type="SUPFAM" id="SSF53474">
    <property type="entry name" value="alpha/beta-Hydrolases"/>
    <property type="match status" value="1"/>
</dbReference>
<dbReference type="InterPro" id="IPR001466">
    <property type="entry name" value="Beta-lactam-related"/>
</dbReference>
<dbReference type="AlphaFoldDB" id="A0A919CFC1"/>
<accession>A0A919CFC1</accession>
<proteinExistence type="predicted"/>
<dbReference type="PANTHER" id="PTHR46825:SF9">
    <property type="entry name" value="BETA-LACTAMASE-RELATED DOMAIN-CONTAINING PROTEIN"/>
    <property type="match status" value="1"/>
</dbReference>
<dbReference type="InterPro" id="IPR012338">
    <property type="entry name" value="Beta-lactam/transpept-like"/>
</dbReference>
<organism evidence="3 4">
    <name type="scientific">Streptomyces finlayi</name>
    <dbReference type="NCBI Taxonomy" id="67296"/>
    <lineage>
        <taxon>Bacteria</taxon>
        <taxon>Bacillati</taxon>
        <taxon>Actinomycetota</taxon>
        <taxon>Actinomycetes</taxon>
        <taxon>Kitasatosporales</taxon>
        <taxon>Streptomycetaceae</taxon>
        <taxon>Streptomyces</taxon>
    </lineage>
</organism>
<evidence type="ECO:0000313" key="4">
    <source>
        <dbReference type="Proteomes" id="UP000638353"/>
    </source>
</evidence>
<feature type="domain" description="Beta-lactamase-related" evidence="1">
    <location>
        <begin position="682"/>
        <end position="1010"/>
    </location>
</feature>
<dbReference type="Gene3D" id="3.40.710.10">
    <property type="entry name" value="DD-peptidase/beta-lactamase superfamily"/>
    <property type="match status" value="1"/>
</dbReference>
<dbReference type="Proteomes" id="UP000638353">
    <property type="component" value="Unassembled WGS sequence"/>
</dbReference>
<dbReference type="InterPro" id="IPR029058">
    <property type="entry name" value="AB_hydrolase_fold"/>
</dbReference>
<dbReference type="Pfam" id="PF07676">
    <property type="entry name" value="PD40"/>
    <property type="match status" value="4"/>
</dbReference>
<dbReference type="Gene3D" id="3.40.50.1820">
    <property type="entry name" value="alpha/beta hydrolase"/>
    <property type="match status" value="1"/>
</dbReference>
<dbReference type="GO" id="GO:0008236">
    <property type="term" value="F:serine-type peptidase activity"/>
    <property type="evidence" value="ECO:0007669"/>
    <property type="project" value="InterPro"/>
</dbReference>
<dbReference type="SUPFAM" id="SSF82171">
    <property type="entry name" value="DPP6 N-terminal domain-like"/>
    <property type="match status" value="1"/>
</dbReference>
<dbReference type="Gene3D" id="2.120.10.30">
    <property type="entry name" value="TolB, C-terminal domain"/>
    <property type="match status" value="2"/>
</dbReference>
<reference evidence="3" key="2">
    <citation type="submission" date="2020-09" db="EMBL/GenBank/DDBJ databases">
        <authorList>
            <person name="Sun Q."/>
            <person name="Ohkuma M."/>
        </authorList>
    </citation>
    <scope>NUCLEOTIDE SEQUENCE</scope>
    <source>
        <strain evidence="3">JCM 4637</strain>
    </source>
</reference>
<dbReference type="InterPro" id="IPR001375">
    <property type="entry name" value="Peptidase_S9_cat"/>
</dbReference>